<dbReference type="InterPro" id="IPR044635">
    <property type="entry name" value="UBP14-like"/>
</dbReference>
<evidence type="ECO:0000256" key="1">
    <source>
        <dbReference type="ARBA" id="ARBA00000707"/>
    </source>
</evidence>
<dbReference type="RefSeq" id="XP_013239596.1">
    <property type="nucleotide sequence ID" value="XM_013384142.1"/>
</dbReference>
<dbReference type="GO" id="GO:0004843">
    <property type="term" value="F:cysteine-type deubiquitinase activity"/>
    <property type="evidence" value="ECO:0007669"/>
    <property type="project" value="UniProtKB-UniRule"/>
</dbReference>
<dbReference type="Gene3D" id="3.90.70.10">
    <property type="entry name" value="Cysteine proteinases"/>
    <property type="match status" value="2"/>
</dbReference>
<dbReference type="InterPro" id="IPR038765">
    <property type="entry name" value="Papain-like_cys_pep_sf"/>
</dbReference>
<dbReference type="InterPro" id="IPR028889">
    <property type="entry name" value="USP"/>
</dbReference>
<dbReference type="SUPFAM" id="SSF54001">
    <property type="entry name" value="Cysteine proteinases"/>
    <property type="match status" value="1"/>
</dbReference>
<protein>
    <recommendedName>
        <fullName evidence="6">Ubiquitin carboxyl-terminal hydrolase</fullName>
        <ecNumber evidence="6">3.4.19.12</ecNumber>
    </recommendedName>
</protein>
<keyword evidence="3 6" id="KW-0833">Ubl conjugation pathway</keyword>
<dbReference type="PROSITE" id="PS50235">
    <property type="entry name" value="USP_3"/>
    <property type="match status" value="1"/>
</dbReference>
<dbReference type="PROSITE" id="PS00973">
    <property type="entry name" value="USP_2"/>
    <property type="match status" value="1"/>
</dbReference>
<dbReference type="AlphaFoldDB" id="A0A098VW64"/>
<comment type="catalytic activity">
    <reaction evidence="1 6">
        <text>Thiol-dependent hydrolysis of ester, thioester, amide, peptide and isopeptide bonds formed by the C-terminal Gly of ubiquitin (a 76-residue protein attached to proteins as an intracellular targeting signal).</text>
        <dbReference type="EC" id="3.4.19.12"/>
    </reaction>
</comment>
<dbReference type="Gene3D" id="3.10.20.90">
    <property type="entry name" value="Phosphatidylinositol 3-kinase Catalytic Subunit, Chain A, domain 1"/>
    <property type="match status" value="1"/>
</dbReference>
<evidence type="ECO:0000256" key="3">
    <source>
        <dbReference type="ARBA" id="ARBA00022786"/>
    </source>
</evidence>
<name>A0A098VW64_9MICR</name>
<dbReference type="GO" id="GO:0061136">
    <property type="term" value="P:regulation of proteasomal protein catabolic process"/>
    <property type="evidence" value="ECO:0007669"/>
    <property type="project" value="TreeGrafter"/>
</dbReference>
<dbReference type="PANTHER" id="PTHR43982:SF6">
    <property type="entry name" value="UBIQUITIN CARBOXYL-TERMINAL HYDROLASE 2-RELATED"/>
    <property type="match status" value="1"/>
</dbReference>
<feature type="domain" description="Ubiquitin-like" evidence="7">
    <location>
        <begin position="26"/>
        <end position="56"/>
    </location>
</feature>
<comment type="caution">
    <text evidence="9">The sequence shown here is derived from an EMBL/GenBank/DDBJ whole genome shotgun (WGS) entry which is preliminary data.</text>
</comment>
<dbReference type="Pfam" id="PF00443">
    <property type="entry name" value="UCH"/>
    <property type="match status" value="2"/>
</dbReference>
<dbReference type="Proteomes" id="UP000029725">
    <property type="component" value="Unassembled WGS sequence"/>
</dbReference>
<evidence type="ECO:0000256" key="4">
    <source>
        <dbReference type="ARBA" id="ARBA00022801"/>
    </source>
</evidence>
<dbReference type="PROSITE" id="PS00972">
    <property type="entry name" value="USP_1"/>
    <property type="match status" value="1"/>
</dbReference>
<dbReference type="InterPro" id="IPR018200">
    <property type="entry name" value="USP_CS"/>
</dbReference>
<accession>A0A098VW64</accession>
<dbReference type="VEuPathDB" id="MicrosporidiaDB:DI09_108p40"/>
<comment type="similarity">
    <text evidence="6">Belongs to the peptidase C19 family.</text>
</comment>
<evidence type="ECO:0000259" key="8">
    <source>
        <dbReference type="PROSITE" id="PS50235"/>
    </source>
</evidence>
<dbReference type="InterPro" id="IPR001394">
    <property type="entry name" value="Peptidase_C19_UCH"/>
</dbReference>
<dbReference type="SUPFAM" id="SSF54236">
    <property type="entry name" value="Ubiquitin-like"/>
    <property type="match status" value="1"/>
</dbReference>
<reference evidence="9 10" key="1">
    <citation type="submission" date="2014-04" db="EMBL/GenBank/DDBJ databases">
        <title>A new species of microsporidia sheds light on the evolution of extreme parasitism.</title>
        <authorList>
            <person name="Haag K.L."/>
            <person name="James T.Y."/>
            <person name="Larsson R."/>
            <person name="Schaer T.M."/>
            <person name="Refardt D."/>
            <person name="Pombert J.-F."/>
            <person name="Ebert D."/>
        </authorList>
    </citation>
    <scope>NUCLEOTIDE SEQUENCE [LARGE SCALE GENOMIC DNA]</scope>
    <source>
        <strain evidence="9 10">UGP3</strain>
        <tissue evidence="9">Spores</tissue>
    </source>
</reference>
<keyword evidence="5 6" id="KW-0788">Thiol protease</keyword>
<proteinExistence type="inferred from homology"/>
<dbReference type="GeneID" id="25257952"/>
<evidence type="ECO:0000313" key="9">
    <source>
        <dbReference type="EMBL" id="KGG53160.1"/>
    </source>
</evidence>
<dbReference type="InterPro" id="IPR029071">
    <property type="entry name" value="Ubiquitin-like_domsf"/>
</dbReference>
<organism evidence="9 10">
    <name type="scientific">Mitosporidium daphniae</name>
    <dbReference type="NCBI Taxonomy" id="1485682"/>
    <lineage>
        <taxon>Eukaryota</taxon>
        <taxon>Fungi</taxon>
        <taxon>Fungi incertae sedis</taxon>
        <taxon>Microsporidia</taxon>
        <taxon>Mitosporidium</taxon>
    </lineage>
</organism>
<dbReference type="InterPro" id="IPR000626">
    <property type="entry name" value="Ubiquitin-like_dom"/>
</dbReference>
<dbReference type="PROSITE" id="PS50053">
    <property type="entry name" value="UBIQUITIN_2"/>
    <property type="match status" value="1"/>
</dbReference>
<evidence type="ECO:0000259" key="7">
    <source>
        <dbReference type="PROSITE" id="PS50053"/>
    </source>
</evidence>
<dbReference type="EC" id="3.4.19.12" evidence="6"/>
<dbReference type="EMBL" id="JMKJ01000009">
    <property type="protein sequence ID" value="KGG53160.1"/>
    <property type="molecule type" value="Genomic_DNA"/>
</dbReference>
<evidence type="ECO:0000313" key="10">
    <source>
        <dbReference type="Proteomes" id="UP000029725"/>
    </source>
</evidence>
<dbReference type="GO" id="GO:0070628">
    <property type="term" value="F:proteasome binding"/>
    <property type="evidence" value="ECO:0007669"/>
    <property type="project" value="TreeGrafter"/>
</dbReference>
<gene>
    <name evidence="9" type="ORF">DI09_108p40</name>
</gene>
<keyword evidence="10" id="KW-1185">Reference proteome</keyword>
<sequence length="453" mass="49933">MPLNLSVKWGTSKYDNLTFTQDACGINSLKESLFQLTSVPVDRQKLLFKGVILKSSLENVPDGAQLIMMGSTNTSTPVDTTISVIRESEARMKSADQSLVSSESTKSKIPIGLENLGNTCYLNASLQLLAAIPRISRLFEASDDRGSNDDPLQKLENSLHHILATLSHPPSASEQGSSIAPSVFYSVFPHFFHLSSSFVPLQQDAEEAFSSLWSFLRDRPDPIGTKFNSLFHGTLSTKTWSAEVPNEPPVVSMEPFYKLSCHIGKATNSLSIGLSEASSTDLFTIGVGRVIPKGIHNTLSPSSVRKAIQNSIFAKGFASPLYPVLLETRGKVSFPLELDIYDMCSDDLKAALSPAREGINLDSASVCEQKCKVDMDTGMYELVGILTHMGRTADSGHYISWIRDRINTLDHIWWKFDDDKVSQVTQDEILRLDGGGDWHMAYICLYQSKPNIK</sequence>
<evidence type="ECO:0000256" key="5">
    <source>
        <dbReference type="ARBA" id="ARBA00022807"/>
    </source>
</evidence>
<keyword evidence="4 6" id="KW-0378">Hydrolase</keyword>
<dbReference type="GO" id="GO:0016579">
    <property type="term" value="P:protein deubiquitination"/>
    <property type="evidence" value="ECO:0007669"/>
    <property type="project" value="InterPro"/>
</dbReference>
<feature type="domain" description="USP" evidence="8">
    <location>
        <begin position="111"/>
        <end position="449"/>
    </location>
</feature>
<dbReference type="OrthoDB" id="333239at2759"/>
<dbReference type="HOGENOM" id="CLU_017549_2_1_1"/>
<evidence type="ECO:0000256" key="2">
    <source>
        <dbReference type="ARBA" id="ARBA00022670"/>
    </source>
</evidence>
<dbReference type="CDD" id="cd16104">
    <property type="entry name" value="Ubl_USP14_like"/>
    <property type="match status" value="1"/>
</dbReference>
<keyword evidence="2 6" id="KW-0645">Protease</keyword>
<dbReference type="GO" id="GO:0043161">
    <property type="term" value="P:proteasome-mediated ubiquitin-dependent protein catabolic process"/>
    <property type="evidence" value="ECO:0007669"/>
    <property type="project" value="InterPro"/>
</dbReference>
<dbReference type="PANTHER" id="PTHR43982">
    <property type="entry name" value="UBIQUITIN CARBOXYL-TERMINAL HYDROLASE"/>
    <property type="match status" value="1"/>
</dbReference>
<evidence type="ECO:0000256" key="6">
    <source>
        <dbReference type="RuleBase" id="RU366025"/>
    </source>
</evidence>